<organism evidence="1 2">
    <name type="scientific">Cichorium intybus</name>
    <name type="common">Chicory</name>
    <dbReference type="NCBI Taxonomy" id="13427"/>
    <lineage>
        <taxon>Eukaryota</taxon>
        <taxon>Viridiplantae</taxon>
        <taxon>Streptophyta</taxon>
        <taxon>Embryophyta</taxon>
        <taxon>Tracheophyta</taxon>
        <taxon>Spermatophyta</taxon>
        <taxon>Magnoliopsida</taxon>
        <taxon>eudicotyledons</taxon>
        <taxon>Gunneridae</taxon>
        <taxon>Pentapetalae</taxon>
        <taxon>asterids</taxon>
        <taxon>campanulids</taxon>
        <taxon>Asterales</taxon>
        <taxon>Asteraceae</taxon>
        <taxon>Cichorioideae</taxon>
        <taxon>Cichorieae</taxon>
        <taxon>Cichoriinae</taxon>
        <taxon>Cichorium</taxon>
    </lineage>
</organism>
<name>A0ACB8YY58_CICIN</name>
<reference evidence="2" key="1">
    <citation type="journal article" date="2022" name="Mol. Ecol. Resour.">
        <title>The genomes of chicory, endive, great burdock and yacon provide insights into Asteraceae palaeo-polyploidization history and plant inulin production.</title>
        <authorList>
            <person name="Fan W."/>
            <person name="Wang S."/>
            <person name="Wang H."/>
            <person name="Wang A."/>
            <person name="Jiang F."/>
            <person name="Liu H."/>
            <person name="Zhao H."/>
            <person name="Xu D."/>
            <person name="Zhang Y."/>
        </authorList>
    </citation>
    <scope>NUCLEOTIDE SEQUENCE [LARGE SCALE GENOMIC DNA]</scope>
    <source>
        <strain evidence="2">cv. Punajuju</strain>
    </source>
</reference>
<keyword evidence="2" id="KW-1185">Reference proteome</keyword>
<evidence type="ECO:0000313" key="2">
    <source>
        <dbReference type="Proteomes" id="UP001055811"/>
    </source>
</evidence>
<reference evidence="1 2" key="2">
    <citation type="journal article" date="2022" name="Mol. Ecol. Resour.">
        <title>The genomes of chicory, endive, great burdock and yacon provide insights into Asteraceae paleo-polyploidization history and plant inulin production.</title>
        <authorList>
            <person name="Fan W."/>
            <person name="Wang S."/>
            <person name="Wang H."/>
            <person name="Wang A."/>
            <person name="Jiang F."/>
            <person name="Liu H."/>
            <person name="Zhao H."/>
            <person name="Xu D."/>
            <person name="Zhang Y."/>
        </authorList>
    </citation>
    <scope>NUCLEOTIDE SEQUENCE [LARGE SCALE GENOMIC DNA]</scope>
    <source>
        <strain evidence="2">cv. Punajuju</strain>
        <tissue evidence="1">Leaves</tissue>
    </source>
</reference>
<dbReference type="EMBL" id="CM042017">
    <property type="protein sequence ID" value="KAI3690222.1"/>
    <property type="molecule type" value="Genomic_DNA"/>
</dbReference>
<dbReference type="Proteomes" id="UP001055811">
    <property type="component" value="Linkage Group LG09"/>
</dbReference>
<comment type="caution">
    <text evidence="1">The sequence shown here is derived from an EMBL/GenBank/DDBJ whole genome shotgun (WGS) entry which is preliminary data.</text>
</comment>
<gene>
    <name evidence="1" type="ORF">L2E82_48198</name>
</gene>
<accession>A0ACB8YY58</accession>
<protein>
    <submittedName>
        <fullName evidence="1">Uncharacterized protein</fullName>
    </submittedName>
</protein>
<proteinExistence type="predicted"/>
<sequence length="94" mass="10199">MRASQNATSNSIGTIYVFNAFLITNLSFFSPIATQSDPLHPLSHLVASANQERRSTAGSTSGRGKRRSRRNVAEIILYRSPVGNGDCHVSCYLG</sequence>
<evidence type="ECO:0000313" key="1">
    <source>
        <dbReference type="EMBL" id="KAI3690222.1"/>
    </source>
</evidence>